<dbReference type="InterPro" id="IPR003439">
    <property type="entry name" value="ABC_transporter-like_ATP-bd"/>
</dbReference>
<dbReference type="GO" id="GO:0015418">
    <property type="term" value="F:ABC-type quaternary ammonium compound transporting activity"/>
    <property type="evidence" value="ECO:0007669"/>
    <property type="project" value="UniProtKB-EC"/>
</dbReference>
<evidence type="ECO:0000259" key="5">
    <source>
        <dbReference type="PROSITE" id="PS50893"/>
    </source>
</evidence>
<keyword evidence="7" id="KW-1185">Reference proteome</keyword>
<dbReference type="SUPFAM" id="SSF50331">
    <property type="entry name" value="MOP-like"/>
    <property type="match status" value="1"/>
</dbReference>
<keyword evidence="2" id="KW-0547">Nucleotide-binding</keyword>
<dbReference type="InterPro" id="IPR008995">
    <property type="entry name" value="Mo/tungstate-bd_C_term_dom"/>
</dbReference>
<dbReference type="InterPro" id="IPR027417">
    <property type="entry name" value="P-loop_NTPase"/>
</dbReference>
<feature type="domain" description="ABC transporter" evidence="5">
    <location>
        <begin position="2"/>
        <end position="232"/>
    </location>
</feature>
<evidence type="ECO:0000256" key="4">
    <source>
        <dbReference type="ARBA" id="ARBA00066388"/>
    </source>
</evidence>
<dbReference type="SUPFAM" id="SSF52540">
    <property type="entry name" value="P-loop containing nucleoside triphosphate hydrolases"/>
    <property type="match status" value="1"/>
</dbReference>
<evidence type="ECO:0000313" key="7">
    <source>
        <dbReference type="Proteomes" id="UP000239322"/>
    </source>
</evidence>
<dbReference type="PROSITE" id="PS00211">
    <property type="entry name" value="ABC_TRANSPORTER_1"/>
    <property type="match status" value="1"/>
</dbReference>
<protein>
    <recommendedName>
        <fullName evidence="4">ABC-type quaternary amine transporter</fullName>
        <ecNumber evidence="4">7.6.2.9</ecNumber>
    </recommendedName>
</protein>
<dbReference type="Pfam" id="PF00005">
    <property type="entry name" value="ABC_tran"/>
    <property type="match status" value="1"/>
</dbReference>
<dbReference type="Pfam" id="PF08402">
    <property type="entry name" value="TOBE_2"/>
    <property type="match status" value="1"/>
</dbReference>
<dbReference type="SMART" id="SM00382">
    <property type="entry name" value="AAA"/>
    <property type="match status" value="1"/>
</dbReference>
<dbReference type="AlphaFoldDB" id="A0A2S9PT20"/>
<dbReference type="GO" id="GO:0043190">
    <property type="term" value="C:ATP-binding cassette (ABC) transporter complex"/>
    <property type="evidence" value="ECO:0007669"/>
    <property type="project" value="InterPro"/>
</dbReference>
<dbReference type="FunFam" id="3.40.50.300:FF:000425">
    <property type="entry name" value="Probable ABC transporter, ATP-binding subunit"/>
    <property type="match status" value="1"/>
</dbReference>
<evidence type="ECO:0000256" key="2">
    <source>
        <dbReference type="ARBA" id="ARBA00022741"/>
    </source>
</evidence>
<dbReference type="GO" id="GO:0005524">
    <property type="term" value="F:ATP binding"/>
    <property type="evidence" value="ECO:0007669"/>
    <property type="project" value="UniProtKB-KW"/>
</dbReference>
<gene>
    <name evidence="6" type="ORF">C6N75_20005</name>
</gene>
<dbReference type="GO" id="GO:0016887">
    <property type="term" value="F:ATP hydrolysis activity"/>
    <property type="evidence" value="ECO:0007669"/>
    <property type="project" value="InterPro"/>
</dbReference>
<dbReference type="Gene3D" id="3.40.50.300">
    <property type="entry name" value="P-loop containing nucleotide triphosphate hydrolases"/>
    <property type="match status" value="1"/>
</dbReference>
<organism evidence="6 7">
    <name type="scientific">Streptomyces solincola</name>
    <dbReference type="NCBI Taxonomy" id="2100817"/>
    <lineage>
        <taxon>Bacteria</taxon>
        <taxon>Bacillati</taxon>
        <taxon>Actinomycetota</taxon>
        <taxon>Actinomycetes</taxon>
        <taxon>Kitasatosporales</taxon>
        <taxon>Streptomycetaceae</taxon>
        <taxon>Streptomyces</taxon>
    </lineage>
</organism>
<dbReference type="PANTHER" id="PTHR42781">
    <property type="entry name" value="SPERMIDINE/PUTRESCINE IMPORT ATP-BINDING PROTEIN POTA"/>
    <property type="match status" value="1"/>
</dbReference>
<dbReference type="EMBL" id="PVLV01000310">
    <property type="protein sequence ID" value="PRH77487.1"/>
    <property type="molecule type" value="Genomic_DNA"/>
</dbReference>
<keyword evidence="3 6" id="KW-0067">ATP-binding</keyword>
<dbReference type="OrthoDB" id="9802264at2"/>
<accession>A0A2S9PT20</accession>
<dbReference type="InterPro" id="IPR017871">
    <property type="entry name" value="ABC_transporter-like_CS"/>
</dbReference>
<keyword evidence="1" id="KW-0813">Transport</keyword>
<dbReference type="InterPro" id="IPR050093">
    <property type="entry name" value="ABC_SmlMolc_Importer"/>
</dbReference>
<dbReference type="PANTHER" id="PTHR42781:SF4">
    <property type="entry name" value="SPERMIDINE_PUTRESCINE IMPORT ATP-BINDING PROTEIN POTA"/>
    <property type="match status" value="1"/>
</dbReference>
<dbReference type="InterPro" id="IPR003593">
    <property type="entry name" value="AAA+_ATPase"/>
</dbReference>
<dbReference type="PROSITE" id="PS50893">
    <property type="entry name" value="ABC_TRANSPORTER_2"/>
    <property type="match status" value="1"/>
</dbReference>
<evidence type="ECO:0000256" key="3">
    <source>
        <dbReference type="ARBA" id="ARBA00022840"/>
    </source>
</evidence>
<comment type="caution">
    <text evidence="6">The sequence shown here is derived from an EMBL/GenBank/DDBJ whole genome shotgun (WGS) entry which is preliminary data.</text>
</comment>
<evidence type="ECO:0000256" key="1">
    <source>
        <dbReference type="ARBA" id="ARBA00022448"/>
    </source>
</evidence>
<reference evidence="6 7" key="1">
    <citation type="submission" date="2018-03" db="EMBL/GenBank/DDBJ databases">
        <title>Novel Streptomyces sp. from soil.</title>
        <authorList>
            <person name="Tan G.Y.A."/>
            <person name="Lee Z.Y."/>
        </authorList>
    </citation>
    <scope>NUCLEOTIDE SEQUENCE [LARGE SCALE GENOMIC DNA]</scope>
    <source>
        <strain evidence="6 7">ST5x</strain>
    </source>
</reference>
<proteinExistence type="predicted"/>
<sequence length="338" mass="35871">MLTLEQATVRFGGRAALDAVDLDVAEHEIVCVLGPSGSGKSTLLRAVAGLTPVDGGRVLLDGADQAGVPAHRRGVGLMFQDHQLFPQRDVAGNVAFGLRVRGAARPERTARVAELLELVGLPGAQRRAVAALSGGEQQRVALARALAPSPRLLMLDEPLGQLDRGLRERLVAELRRLFGRLGTTVLAVTHDQGEAFALADRVVVMRDGRIAQSGTPREVWQRPADEFTARFLGFENVTAATVRGEAADTAWGRLPVPAGSAQGEHPLLVRPAGVRLTAPADGLRCTVETRTFRGHHVAVRLRPETGPPLEAVCALRDTPEEGAEVGAVFTAQEVVVLG</sequence>
<dbReference type="EC" id="7.6.2.9" evidence="4"/>
<dbReference type="InterPro" id="IPR013611">
    <property type="entry name" value="Transp-assoc_OB_typ2"/>
</dbReference>
<name>A0A2S9PT20_9ACTN</name>
<evidence type="ECO:0000313" key="6">
    <source>
        <dbReference type="EMBL" id="PRH77487.1"/>
    </source>
</evidence>
<dbReference type="Proteomes" id="UP000239322">
    <property type="component" value="Unassembled WGS sequence"/>
</dbReference>